<reference evidence="7 8" key="1">
    <citation type="submission" date="2024-03" db="EMBL/GenBank/DDBJ databases">
        <title>Aureococcus anophagefferens CCMP1851 and Kratosvirus quantuckense: Draft genome of a second virus-susceptible host strain in the model system.</title>
        <authorList>
            <person name="Chase E."/>
            <person name="Truchon A.R."/>
            <person name="Schepens W."/>
            <person name="Wilhelm S.W."/>
        </authorList>
    </citation>
    <scope>NUCLEOTIDE SEQUENCE [LARGE SCALE GENOMIC DNA]</scope>
    <source>
        <strain evidence="7 8">CCMP1851</strain>
    </source>
</reference>
<feature type="compositionally biased region" description="Basic and acidic residues" evidence="5">
    <location>
        <begin position="385"/>
        <end position="394"/>
    </location>
</feature>
<proteinExistence type="inferred from homology"/>
<feature type="region of interest" description="Disordered" evidence="5">
    <location>
        <begin position="271"/>
        <end position="299"/>
    </location>
</feature>
<dbReference type="SUPFAM" id="SSF46785">
    <property type="entry name" value="Winged helix' DNA-binding domain"/>
    <property type="match status" value="1"/>
</dbReference>
<evidence type="ECO:0000256" key="1">
    <source>
        <dbReference type="ARBA" id="ARBA00004123"/>
    </source>
</evidence>
<evidence type="ECO:0000256" key="4">
    <source>
        <dbReference type="RuleBase" id="RU004020"/>
    </source>
</evidence>
<dbReference type="Proteomes" id="UP001363151">
    <property type="component" value="Unassembled WGS sequence"/>
</dbReference>
<dbReference type="InterPro" id="IPR000232">
    <property type="entry name" value="HSF_DNA-bd"/>
</dbReference>
<accession>A0ABR1G4K0</accession>
<protein>
    <submittedName>
        <fullName evidence="7">H/ACA snoRNPs complex protein</fullName>
    </submittedName>
</protein>
<evidence type="ECO:0000256" key="2">
    <source>
        <dbReference type="ARBA" id="ARBA00023125"/>
    </source>
</evidence>
<feature type="region of interest" description="Disordered" evidence="5">
    <location>
        <begin position="385"/>
        <end position="449"/>
    </location>
</feature>
<organism evidence="7 8">
    <name type="scientific">Aureococcus anophagefferens</name>
    <name type="common">Harmful bloom alga</name>
    <dbReference type="NCBI Taxonomy" id="44056"/>
    <lineage>
        <taxon>Eukaryota</taxon>
        <taxon>Sar</taxon>
        <taxon>Stramenopiles</taxon>
        <taxon>Ochrophyta</taxon>
        <taxon>Pelagophyceae</taxon>
        <taxon>Pelagomonadales</taxon>
        <taxon>Pelagomonadaceae</taxon>
        <taxon>Aureococcus</taxon>
    </lineage>
</organism>
<dbReference type="SMART" id="SM00415">
    <property type="entry name" value="HSF"/>
    <property type="match status" value="1"/>
</dbReference>
<evidence type="ECO:0000256" key="3">
    <source>
        <dbReference type="ARBA" id="ARBA00023242"/>
    </source>
</evidence>
<keyword evidence="2" id="KW-0238">DNA-binding</keyword>
<dbReference type="InterPro" id="IPR036390">
    <property type="entry name" value="WH_DNA-bd_sf"/>
</dbReference>
<dbReference type="EMBL" id="JBBJCI010000119">
    <property type="protein sequence ID" value="KAK7248180.1"/>
    <property type="molecule type" value="Genomic_DNA"/>
</dbReference>
<dbReference type="Pfam" id="PF00447">
    <property type="entry name" value="HSF_DNA-bind"/>
    <property type="match status" value="1"/>
</dbReference>
<dbReference type="Gene3D" id="1.10.10.10">
    <property type="entry name" value="Winged helix-like DNA-binding domain superfamily/Winged helix DNA-binding domain"/>
    <property type="match status" value="1"/>
</dbReference>
<sequence length="449" mass="47683">MADFDAVPSPDTSRAPGVRAFGSPDAPASSFDVSREALAAKAFPLAPCVDLAIGVAASLELRMDLMDVLRDLSLAERTECDATVMSVGEVSGPSAYARVADDVVRPGAQAADARRRRARARGAGGALVGTARVAAAARAVQDTLVLEPAWARFVDAEDAFSVRGRCDGVVLEALAGAAPRDVRVAAAKAARKVVVAPRGAILDAARGAHAASVSWLKSHERRGAAAYSEDEDEDVGFATPRASAPGSPVLTPLLASPGAYLAEALGALRTPGREAASPRSSSALLEERSTPASSSGPRRESICVLDKPAFCKILPRYFKLSYKTGAAAADLKKMWDSFVRQLNYYGFHKRTRGADEYAITDDPKITSPRKFSRLCRRLPISRAKDRPSISDLDRAALPAPQRRPPRGGEAIVNLFDGGRDYDLPGCDDDDADDEAPPSRLPPKKRKRRG</sequence>
<gene>
    <name evidence="7" type="primary">NAF1</name>
    <name evidence="7" type="ORF">SO694_00081052</name>
</gene>
<keyword evidence="8" id="KW-1185">Reference proteome</keyword>
<evidence type="ECO:0000256" key="5">
    <source>
        <dbReference type="SAM" id="MobiDB-lite"/>
    </source>
</evidence>
<comment type="subcellular location">
    <subcellularLocation>
        <location evidence="1">Nucleus</location>
    </subcellularLocation>
</comment>
<dbReference type="InterPro" id="IPR036388">
    <property type="entry name" value="WH-like_DNA-bd_sf"/>
</dbReference>
<comment type="caution">
    <text evidence="7">The sequence shown here is derived from an EMBL/GenBank/DDBJ whole genome shotgun (WGS) entry which is preliminary data.</text>
</comment>
<feature type="region of interest" description="Disordered" evidence="5">
    <location>
        <begin position="1"/>
        <end position="21"/>
    </location>
</feature>
<evidence type="ECO:0000313" key="7">
    <source>
        <dbReference type="EMBL" id="KAK7248180.1"/>
    </source>
</evidence>
<evidence type="ECO:0000259" key="6">
    <source>
        <dbReference type="SMART" id="SM00415"/>
    </source>
</evidence>
<name>A0ABR1G4K0_AURAN</name>
<keyword evidence="3" id="KW-0539">Nucleus</keyword>
<comment type="similarity">
    <text evidence="4">Belongs to the HSF family.</text>
</comment>
<evidence type="ECO:0000313" key="8">
    <source>
        <dbReference type="Proteomes" id="UP001363151"/>
    </source>
</evidence>
<feature type="compositionally biased region" description="Acidic residues" evidence="5">
    <location>
        <begin position="425"/>
        <end position="435"/>
    </location>
</feature>
<feature type="domain" description="HSF-type DNA-binding" evidence="6">
    <location>
        <begin position="283"/>
        <end position="377"/>
    </location>
</feature>